<dbReference type="EMBL" id="DF970248">
    <property type="protein sequence ID" value="GAP67259.1"/>
    <property type="molecule type" value="Genomic_DNA"/>
</dbReference>
<evidence type="ECO:0000313" key="1">
    <source>
        <dbReference type="EMBL" id="GAN43962.1"/>
    </source>
</evidence>
<dbReference type="AlphaFoldDB" id="A0A0K8QQT1"/>
<organism evidence="2">
    <name type="scientific">Mizugakiibacter sediminis</name>
    <dbReference type="NCBI Taxonomy" id="1475481"/>
    <lineage>
        <taxon>Bacteria</taxon>
        <taxon>Pseudomonadati</taxon>
        <taxon>Pseudomonadota</taxon>
        <taxon>Gammaproteobacteria</taxon>
        <taxon>Lysobacterales</taxon>
        <taxon>Rhodanobacteraceae</taxon>
        <taxon>Mizugakiibacter</taxon>
    </lineage>
</organism>
<dbReference type="Proteomes" id="UP000253740">
    <property type="component" value="Unassembled WGS sequence"/>
</dbReference>
<dbReference type="EMBL" id="DF952378">
    <property type="protein sequence ID" value="GAN43962.1"/>
    <property type="molecule type" value="Genomic_DNA"/>
</dbReference>
<reference evidence="2" key="2">
    <citation type="submission" date="2015-08" db="EMBL/GenBank/DDBJ databases">
        <title>Complete DNA Sequence of Pseudomonas syringae pv. actinidiae, the Causal Agent of Kiwifruit Canker Disease.</title>
        <authorList>
            <person name="Rikkerink E.H.A."/>
            <person name="Fineran P.C."/>
        </authorList>
    </citation>
    <scope>NUCLEOTIDE SEQUENCE</scope>
    <source>
        <strain evidence="2">SkMP5</strain>
    </source>
</reference>
<evidence type="ECO:0000313" key="3">
    <source>
        <dbReference type="Proteomes" id="UP000253740"/>
    </source>
</evidence>
<dbReference type="STRING" id="1475481.GCA_000953855_02625"/>
<gene>
    <name evidence="1" type="ORF">MBSD_0476</name>
    <name evidence="2" type="ORF">MBSD_n2577</name>
</gene>
<evidence type="ECO:0000313" key="2">
    <source>
        <dbReference type="EMBL" id="GAP67259.1"/>
    </source>
</evidence>
<reference evidence="1" key="1">
    <citation type="submission" date="2015-03" db="EMBL/GenBank/DDBJ databases">
        <title>Draft genome sequence of Mizugakiibacter sediminis skMP5.</title>
        <authorList>
            <person name="Watanabe T."/>
            <person name="Kojima H."/>
            <person name="Fukui M."/>
        </authorList>
    </citation>
    <scope>NUCLEOTIDE SEQUENCE</scope>
    <source>
        <strain evidence="1">SkMP5</strain>
    </source>
</reference>
<sequence>MSADTWAGGGDRHPTPQTFAPLSLALTAVDAARAALDRYALATDTPAWGAVEAADLLDASRAALTDAMTEGTHHEAA</sequence>
<name>A0A0K8QQT1_9GAMM</name>
<dbReference type="HOGENOM" id="CLU_2634186_0_0_6"/>
<accession>A0A0K8QQT1</accession>
<dbReference type="RefSeq" id="WP_148667893.1">
    <property type="nucleotide sequence ID" value="NZ_DF970248.1"/>
</dbReference>
<keyword evidence="3" id="KW-1185">Reference proteome</keyword>
<protein>
    <submittedName>
        <fullName evidence="2">Uncharacterized protein</fullName>
    </submittedName>
</protein>
<proteinExistence type="predicted"/>